<feature type="transmembrane region" description="Helical" evidence="1">
    <location>
        <begin position="36"/>
        <end position="54"/>
    </location>
</feature>
<keyword evidence="1" id="KW-0472">Membrane</keyword>
<dbReference type="EMBL" id="KV441555">
    <property type="protein sequence ID" value="OAG02804.1"/>
    <property type="molecule type" value="Genomic_DNA"/>
</dbReference>
<organism evidence="2 3">
    <name type="scientific">Paraphaeosphaeria sporulosa</name>
    <dbReference type="NCBI Taxonomy" id="1460663"/>
    <lineage>
        <taxon>Eukaryota</taxon>
        <taxon>Fungi</taxon>
        <taxon>Dikarya</taxon>
        <taxon>Ascomycota</taxon>
        <taxon>Pezizomycotina</taxon>
        <taxon>Dothideomycetes</taxon>
        <taxon>Pleosporomycetidae</taxon>
        <taxon>Pleosporales</taxon>
        <taxon>Massarineae</taxon>
        <taxon>Didymosphaeriaceae</taxon>
        <taxon>Paraphaeosphaeria</taxon>
    </lineage>
</organism>
<keyword evidence="1" id="KW-1133">Transmembrane helix</keyword>
<reference evidence="2 3" key="1">
    <citation type="submission" date="2016-05" db="EMBL/GenBank/DDBJ databases">
        <title>Comparative analysis of secretome profiles of manganese(II)-oxidizing ascomycete fungi.</title>
        <authorList>
            <consortium name="DOE Joint Genome Institute"/>
            <person name="Zeiner C.A."/>
            <person name="Purvine S.O."/>
            <person name="Zink E.M."/>
            <person name="Wu S."/>
            <person name="Pasa-Tolic L."/>
            <person name="Chaput D.L."/>
            <person name="Haridas S."/>
            <person name="Grigoriev I.V."/>
            <person name="Santelli C.M."/>
            <person name="Hansel C.M."/>
        </authorList>
    </citation>
    <scope>NUCLEOTIDE SEQUENCE [LARGE SCALE GENOMIC DNA]</scope>
    <source>
        <strain evidence="2 3">AP3s5-JAC2a</strain>
    </source>
</reference>
<name>A0A177C4Y0_9PLEO</name>
<proteinExistence type="predicted"/>
<sequence>MDERYTPYDGGCLQDMVPSDVHGRTRCLQLPPHTHSLLYLIITVVMAWLFPGPIWNLLKYSAVGAVGHLILGLGSLRWFEQYRNEILPLIKLLGYEFTVRNADDCTKQAN</sequence>
<dbReference type="Proteomes" id="UP000077069">
    <property type="component" value="Unassembled WGS sequence"/>
</dbReference>
<evidence type="ECO:0000313" key="2">
    <source>
        <dbReference type="EMBL" id="OAG02804.1"/>
    </source>
</evidence>
<dbReference type="OrthoDB" id="10661351at2759"/>
<keyword evidence="1" id="KW-0812">Transmembrane</keyword>
<evidence type="ECO:0000313" key="3">
    <source>
        <dbReference type="Proteomes" id="UP000077069"/>
    </source>
</evidence>
<dbReference type="GeneID" id="28762492"/>
<protein>
    <submittedName>
        <fullName evidence="2">Uncharacterized protein</fullName>
    </submittedName>
</protein>
<gene>
    <name evidence="2" type="ORF">CC84DRAFT_1166613</name>
</gene>
<keyword evidence="3" id="KW-1185">Reference proteome</keyword>
<dbReference type="RefSeq" id="XP_018033169.1">
    <property type="nucleotide sequence ID" value="XM_018179006.1"/>
</dbReference>
<dbReference type="InParanoid" id="A0A177C4Y0"/>
<evidence type="ECO:0000256" key="1">
    <source>
        <dbReference type="SAM" id="Phobius"/>
    </source>
</evidence>
<dbReference type="AlphaFoldDB" id="A0A177C4Y0"/>
<accession>A0A177C4Y0</accession>